<feature type="region of interest" description="Disordered" evidence="1">
    <location>
        <begin position="1"/>
        <end position="39"/>
    </location>
</feature>
<accession>A0A098BNX8</accession>
<evidence type="ECO:0000313" key="3">
    <source>
        <dbReference type="Proteomes" id="UP000042997"/>
    </source>
</evidence>
<proteinExistence type="predicted"/>
<reference evidence="2 3" key="1">
    <citation type="journal article" date="2014" name="Genome Announc.">
        <title>Draft Genome Sequence of Propane- and Butane-Oxidizing Actinobacterium Rhodococcus ruber IEGM 231.</title>
        <authorList>
            <person name="Ivshina I.B."/>
            <person name="Kuyukina M.S."/>
            <person name="Krivoruchko A.V."/>
            <person name="Barbe V."/>
            <person name="Fischer C."/>
        </authorList>
    </citation>
    <scope>NUCLEOTIDE SEQUENCE [LARGE SCALE GENOMIC DNA]</scope>
</reference>
<evidence type="ECO:0000256" key="1">
    <source>
        <dbReference type="SAM" id="MobiDB-lite"/>
    </source>
</evidence>
<dbReference type="Proteomes" id="UP000042997">
    <property type="component" value="Unassembled WGS sequence"/>
</dbReference>
<feature type="region of interest" description="Disordered" evidence="1">
    <location>
        <begin position="67"/>
        <end position="89"/>
    </location>
</feature>
<protein>
    <submittedName>
        <fullName evidence="2">Uncharacterized protein</fullName>
    </submittedName>
</protein>
<gene>
    <name evidence="2" type="ORF">RHRU231_680032</name>
</gene>
<organism evidence="2 3">
    <name type="scientific">Rhodococcus ruber</name>
    <dbReference type="NCBI Taxonomy" id="1830"/>
    <lineage>
        <taxon>Bacteria</taxon>
        <taxon>Bacillati</taxon>
        <taxon>Actinomycetota</taxon>
        <taxon>Actinomycetes</taxon>
        <taxon>Mycobacteriales</taxon>
        <taxon>Nocardiaceae</taxon>
        <taxon>Rhodococcus</taxon>
    </lineage>
</organism>
<dbReference type="AlphaFoldDB" id="A0A098BNX8"/>
<feature type="compositionally biased region" description="Polar residues" evidence="1">
    <location>
        <begin position="69"/>
        <end position="80"/>
    </location>
</feature>
<sequence>METTATAASAGHRRPSRTPPRPSNHPGHSHRLGARKQSAPEHLRHFRWEPATDPPLLPGIRHLDREPTSVRQLSRTTPSGCDTYLGHRTDNVDKDISERKNTLTTGFAGIAA</sequence>
<evidence type="ECO:0000313" key="2">
    <source>
        <dbReference type="EMBL" id="CDZ90263.1"/>
    </source>
</evidence>
<dbReference type="EMBL" id="CCSD01000081">
    <property type="protein sequence ID" value="CDZ90263.1"/>
    <property type="molecule type" value="Genomic_DNA"/>
</dbReference>
<name>A0A098BNX8_9NOCA</name>